<keyword evidence="8" id="KW-1185">Reference proteome</keyword>
<accession>A0A940ML32</accession>
<evidence type="ECO:0000256" key="5">
    <source>
        <dbReference type="ARBA" id="ARBA00023136"/>
    </source>
</evidence>
<evidence type="ECO:0000256" key="3">
    <source>
        <dbReference type="ARBA" id="ARBA00022692"/>
    </source>
</evidence>
<comment type="caution">
    <text evidence="7">The sequence shown here is derived from an EMBL/GenBank/DDBJ whole genome shotgun (WGS) entry which is preliminary data.</text>
</comment>
<evidence type="ECO:0000256" key="2">
    <source>
        <dbReference type="ARBA" id="ARBA00007165"/>
    </source>
</evidence>
<keyword evidence="6" id="KW-1003">Cell membrane</keyword>
<dbReference type="PANTHER" id="PTHR23427:SF2">
    <property type="entry name" value="SURFEIT LOCUS PROTEIN 1"/>
    <property type="match status" value="1"/>
</dbReference>
<comment type="caution">
    <text evidence="6">Lacks conserved residue(s) required for the propagation of feature annotation.</text>
</comment>
<gene>
    <name evidence="7" type="ORF">J5474_02335</name>
</gene>
<comment type="subcellular location">
    <subcellularLocation>
        <location evidence="6">Cell membrane</location>
        <topology evidence="6">Multi-pass membrane protein</topology>
    </subcellularLocation>
    <subcellularLocation>
        <location evidence="1">Membrane</location>
    </subcellularLocation>
</comment>
<protein>
    <recommendedName>
        <fullName evidence="6">SURF1-like protein</fullName>
    </recommendedName>
</protein>
<organism evidence="7 8">
    <name type="scientific">Sagittula salina</name>
    <dbReference type="NCBI Taxonomy" id="2820268"/>
    <lineage>
        <taxon>Bacteria</taxon>
        <taxon>Pseudomonadati</taxon>
        <taxon>Pseudomonadota</taxon>
        <taxon>Alphaproteobacteria</taxon>
        <taxon>Rhodobacterales</taxon>
        <taxon>Roseobacteraceae</taxon>
        <taxon>Sagittula</taxon>
    </lineage>
</organism>
<dbReference type="Pfam" id="PF02104">
    <property type="entry name" value="SURF1"/>
    <property type="match status" value="1"/>
</dbReference>
<sequence length="224" mass="24729">MKRYAAPLLIGLVGAGILAWLGTWQMQRLGWKKDILAEIESTISGDPQPLPGTIAPTEQRYRPVSLTGAIEDKALFVLVSAKLKGAGWRVISAFETEDGRRVLLDRGFLPVDEKTAPLYSGPARLLGNLHWPDDRNSSTPANDLEKNTWFARDLGPMADALRTEPLLVVARAMDPADARVDPMPVDTSGIPNDHLQYAITWYALGLVWLLMTGVWMRRIAKGTD</sequence>
<evidence type="ECO:0000256" key="4">
    <source>
        <dbReference type="ARBA" id="ARBA00022989"/>
    </source>
</evidence>
<reference evidence="7" key="1">
    <citation type="submission" date="2021-03" db="EMBL/GenBank/DDBJ databases">
        <title>Sagittula salina sp. nov. strain M10.9X isolated from the marine waste.</title>
        <authorList>
            <person name="Satari L."/>
            <person name="Molina-Menor E."/>
            <person name="Vidal-Verdu A."/>
            <person name="Pascual J."/>
            <person name="Pereto J."/>
            <person name="Porcar M."/>
        </authorList>
    </citation>
    <scope>NUCLEOTIDE SEQUENCE</scope>
    <source>
        <strain evidence="7">M10.9X</strain>
    </source>
</reference>
<dbReference type="CDD" id="cd06662">
    <property type="entry name" value="SURF1"/>
    <property type="match status" value="1"/>
</dbReference>
<evidence type="ECO:0000313" key="8">
    <source>
        <dbReference type="Proteomes" id="UP000675940"/>
    </source>
</evidence>
<comment type="similarity">
    <text evidence="2 6">Belongs to the SURF1 family.</text>
</comment>
<evidence type="ECO:0000256" key="6">
    <source>
        <dbReference type="RuleBase" id="RU363076"/>
    </source>
</evidence>
<keyword evidence="3 6" id="KW-0812">Transmembrane</keyword>
<dbReference type="AlphaFoldDB" id="A0A940ML32"/>
<evidence type="ECO:0000256" key="1">
    <source>
        <dbReference type="ARBA" id="ARBA00004370"/>
    </source>
</evidence>
<keyword evidence="5 6" id="KW-0472">Membrane</keyword>
<dbReference type="RefSeq" id="WP_209358926.1">
    <property type="nucleotide sequence ID" value="NZ_JAGISH010000001.1"/>
</dbReference>
<dbReference type="Proteomes" id="UP000675940">
    <property type="component" value="Unassembled WGS sequence"/>
</dbReference>
<evidence type="ECO:0000313" key="7">
    <source>
        <dbReference type="EMBL" id="MBP0481329.1"/>
    </source>
</evidence>
<dbReference type="InterPro" id="IPR045214">
    <property type="entry name" value="Surf1/Surf4"/>
</dbReference>
<dbReference type="GO" id="GO:0005886">
    <property type="term" value="C:plasma membrane"/>
    <property type="evidence" value="ECO:0007669"/>
    <property type="project" value="UniProtKB-SubCell"/>
</dbReference>
<name>A0A940ML32_9RHOB</name>
<keyword evidence="4 6" id="KW-1133">Transmembrane helix</keyword>
<dbReference type="PANTHER" id="PTHR23427">
    <property type="entry name" value="SURFEIT LOCUS PROTEIN"/>
    <property type="match status" value="1"/>
</dbReference>
<feature type="transmembrane region" description="Helical" evidence="6">
    <location>
        <begin position="195"/>
        <end position="216"/>
    </location>
</feature>
<dbReference type="PROSITE" id="PS50895">
    <property type="entry name" value="SURF1"/>
    <property type="match status" value="1"/>
</dbReference>
<proteinExistence type="inferred from homology"/>
<dbReference type="InterPro" id="IPR002994">
    <property type="entry name" value="Surf1/Shy1"/>
</dbReference>
<dbReference type="EMBL" id="JAGISH010000001">
    <property type="protein sequence ID" value="MBP0481329.1"/>
    <property type="molecule type" value="Genomic_DNA"/>
</dbReference>